<evidence type="ECO:0000256" key="7">
    <source>
        <dbReference type="ARBA" id="ARBA00023136"/>
    </source>
</evidence>
<dbReference type="Proteomes" id="UP000242930">
    <property type="component" value="Unassembled WGS sequence"/>
</dbReference>
<dbReference type="GO" id="GO:0005886">
    <property type="term" value="C:plasma membrane"/>
    <property type="evidence" value="ECO:0007669"/>
    <property type="project" value="UniProtKB-SubCell"/>
</dbReference>
<dbReference type="PANTHER" id="PTHR35893">
    <property type="entry name" value="INNER MEMBRANE PROTEIN-RELATED"/>
    <property type="match status" value="1"/>
</dbReference>
<dbReference type="PANTHER" id="PTHR35893:SF3">
    <property type="entry name" value="INNER MEMBRANE PROTEIN"/>
    <property type="match status" value="1"/>
</dbReference>
<reference evidence="11" key="1">
    <citation type="submission" date="2016-10" db="EMBL/GenBank/DDBJ databases">
        <authorList>
            <person name="Varghese N."/>
            <person name="Submissions S."/>
        </authorList>
    </citation>
    <scope>NUCLEOTIDE SEQUENCE [LARGE SCALE GENOMIC DNA]</scope>
    <source>
        <strain evidence="11">LMG 25967</strain>
    </source>
</reference>
<dbReference type="GO" id="GO:0043022">
    <property type="term" value="F:ribosome binding"/>
    <property type="evidence" value="ECO:0007669"/>
    <property type="project" value="InterPro"/>
</dbReference>
<evidence type="ECO:0000256" key="6">
    <source>
        <dbReference type="ARBA" id="ARBA00022989"/>
    </source>
</evidence>
<dbReference type="OrthoDB" id="5298386at2"/>
<evidence type="ECO:0000256" key="5">
    <source>
        <dbReference type="ARBA" id="ARBA00022692"/>
    </source>
</evidence>
<comment type="similarity">
    <text evidence="2">Belongs to the ElaB/YgaM/YqjD family.</text>
</comment>
<evidence type="ECO:0000256" key="2">
    <source>
        <dbReference type="ARBA" id="ARBA00010423"/>
    </source>
</evidence>
<keyword evidence="11" id="KW-1185">Reference proteome</keyword>
<protein>
    <submittedName>
        <fullName evidence="10">Membrane-anchored ribosome-binding protein, inhibits growth in stationary phase, ElaB/YqjD/DUF883 family</fullName>
    </submittedName>
</protein>
<evidence type="ECO:0000259" key="9">
    <source>
        <dbReference type="Pfam" id="PF19029"/>
    </source>
</evidence>
<keyword evidence="3" id="KW-1003">Cell membrane</keyword>
<evidence type="ECO:0000256" key="3">
    <source>
        <dbReference type="ARBA" id="ARBA00022475"/>
    </source>
</evidence>
<keyword evidence="6" id="KW-1133">Transmembrane helix</keyword>
<gene>
    <name evidence="10" type="ORF">SAMN05216201_102187</name>
</gene>
<organism evidence="10 11">
    <name type="scientific">Pseudomonas linyingensis</name>
    <dbReference type="NCBI Taxonomy" id="915471"/>
    <lineage>
        <taxon>Bacteria</taxon>
        <taxon>Pseudomonadati</taxon>
        <taxon>Pseudomonadota</taxon>
        <taxon>Gammaproteobacteria</taxon>
        <taxon>Pseudomonadales</taxon>
        <taxon>Pseudomonadaceae</taxon>
        <taxon>Pseudomonas</taxon>
    </lineage>
</organism>
<dbReference type="InterPro" id="IPR010279">
    <property type="entry name" value="YqjD/ElaB"/>
</dbReference>
<proteinExistence type="inferred from homology"/>
<keyword evidence="5" id="KW-0812">Transmembrane</keyword>
<dbReference type="EMBL" id="FNZE01000002">
    <property type="protein sequence ID" value="SEI77834.1"/>
    <property type="molecule type" value="Genomic_DNA"/>
</dbReference>
<dbReference type="InterPro" id="IPR043605">
    <property type="entry name" value="DUF883_C"/>
</dbReference>
<evidence type="ECO:0000259" key="8">
    <source>
        <dbReference type="Pfam" id="PF05957"/>
    </source>
</evidence>
<name>A0A1H6TI20_9PSED</name>
<dbReference type="Pfam" id="PF19029">
    <property type="entry name" value="DUF883_C"/>
    <property type="match status" value="1"/>
</dbReference>
<keyword evidence="7" id="KW-0472">Membrane</keyword>
<sequence>MAHKTPSVDPLLADFQALVQDTEKLLQQSASLVGDQAEGLREQIQASLVRARKSLNANQESVRECCKAGVQATEHYVQEHPLQSLGLCAGLGVLLGMLIARR</sequence>
<evidence type="ECO:0000256" key="4">
    <source>
        <dbReference type="ARBA" id="ARBA00022519"/>
    </source>
</evidence>
<evidence type="ECO:0000313" key="10">
    <source>
        <dbReference type="EMBL" id="SEI77834.1"/>
    </source>
</evidence>
<dbReference type="RefSeq" id="WP_090306803.1">
    <property type="nucleotide sequence ID" value="NZ_FNZE01000002.1"/>
</dbReference>
<dbReference type="Pfam" id="PF05957">
    <property type="entry name" value="DUF883"/>
    <property type="match status" value="1"/>
</dbReference>
<dbReference type="InterPro" id="IPR043604">
    <property type="entry name" value="DUF883_N"/>
</dbReference>
<keyword evidence="4" id="KW-0997">Cell inner membrane</keyword>
<feature type="domain" description="DUF883" evidence="8">
    <location>
        <begin position="9"/>
        <end position="56"/>
    </location>
</feature>
<dbReference type="AlphaFoldDB" id="A0A1H6TI20"/>
<evidence type="ECO:0000313" key="11">
    <source>
        <dbReference type="Proteomes" id="UP000242930"/>
    </source>
</evidence>
<feature type="domain" description="DUF883" evidence="9">
    <location>
        <begin position="73"/>
        <end position="102"/>
    </location>
</feature>
<dbReference type="STRING" id="915471.SAMN05216201_102187"/>
<comment type="subcellular location">
    <subcellularLocation>
        <location evidence="1">Cell inner membrane</location>
        <topology evidence="1">Single-pass membrane protein</topology>
    </subcellularLocation>
</comment>
<evidence type="ECO:0000256" key="1">
    <source>
        <dbReference type="ARBA" id="ARBA00004377"/>
    </source>
</evidence>
<accession>A0A1H6TI20</accession>